<evidence type="ECO:0000313" key="2">
    <source>
        <dbReference type="Proteomes" id="UP000727071"/>
    </source>
</evidence>
<dbReference type="AlphaFoldDB" id="A0AB35FX54"/>
<dbReference type="Proteomes" id="UP000727071">
    <property type="component" value="Unassembled WGS sequence"/>
</dbReference>
<organism evidence="1 2">
    <name type="scientific">Leuconostoc gelidum subsp. gelidum</name>
    <dbReference type="NCBI Taxonomy" id="1607839"/>
    <lineage>
        <taxon>Bacteria</taxon>
        <taxon>Bacillati</taxon>
        <taxon>Bacillota</taxon>
        <taxon>Bacilli</taxon>
        <taxon>Lactobacillales</taxon>
        <taxon>Lactobacillaceae</taxon>
        <taxon>Leuconostoc</taxon>
        <taxon>Leuconostoc gelidum group</taxon>
    </lineage>
</organism>
<proteinExistence type="predicted"/>
<accession>A0AB35FX54</accession>
<name>A0AB35FX54_LEUGE</name>
<sequence length="613" mass="71876">MKIIGLSIDTNSIKIKVDKTDENTKNIYFSSKISNKRTYWTEIQRIYPLIQNNEIVFNLTAYNLKKTRWLQLRGISDISVDVNNDHIISKNPLVITLSIKKFSSGHIKRLNLLTYAYQGNHPIVAYKRIDLRYINPDLTRKFNILVNRDGEIIIDLPAMAKALLLRDRDYVDFYEVDVSGVRHLLPISETIRSEFSVKQNIKFIEYNANGYLGMRVAAQVRLYVKNIELVDKNLEITVDKNSLENITRVYLVETNQDFSDSDNSYPLIFEIRNKQIVLLNFREIFESIFENRLKCQYVLRFERNNDAVTSTLKFSKDNLKTSSEKIRVYGTKNYFNDYVFNIDSRMRNETVSIAIHGSSQTRGVLVSSSYYNPDYKNYFKASFMQHHGSIRSMVNDVQFEWKPQYFISPEVKPLRPSIQRDIQKTFFKDLKDANADFLLIDIYSDVQMGVVEIEGGGELTYTMSQVESDYLAEEICQKMTISSLRNDPNYRQKFLKALKIYRKRILEIFDESQIIIHAFELNYEYAGIDGKTHAYDNPSKADITMTNYFAVQLQSDLINMFPKAAVIDSRRWHWIGDERMPTGNIPHHFQSERYRFFLSELAKIIAQRQKHQK</sequence>
<dbReference type="InterPro" id="IPR046237">
    <property type="entry name" value="DUF6270"/>
</dbReference>
<comment type="caution">
    <text evidence="1">The sequence shown here is derived from an EMBL/GenBank/DDBJ whole genome shotgun (WGS) entry which is preliminary data.</text>
</comment>
<protein>
    <recommendedName>
        <fullName evidence="3">Teichoic acid biosynthesis protein</fullName>
    </recommendedName>
</protein>
<reference evidence="1" key="1">
    <citation type="submission" date="2021-05" db="EMBL/GenBank/DDBJ databases">
        <title>Pangenome of Leuconostoc gelidum warrants species status for Leuconostoc gelidum subsp. gasicomitatum.</title>
        <authorList>
            <person name="Johansson P."/>
            <person name="Sade E."/>
            <person name="Hultman J."/>
            <person name="Auvinen P."/>
            <person name="Bjorkroth J."/>
        </authorList>
    </citation>
    <scope>NUCLEOTIDE SEQUENCE</scope>
    <source>
        <strain evidence="1">C220d</strain>
    </source>
</reference>
<evidence type="ECO:0008006" key="3">
    <source>
        <dbReference type="Google" id="ProtNLM"/>
    </source>
</evidence>
<dbReference type="RefSeq" id="WP_224155220.1">
    <property type="nucleotide sequence ID" value="NZ_JAHBFV010000003.1"/>
</dbReference>
<dbReference type="Pfam" id="PF19786">
    <property type="entry name" value="DUF6270"/>
    <property type="match status" value="1"/>
</dbReference>
<gene>
    <name evidence="1" type="ORF">KII88_01430</name>
</gene>
<dbReference type="EMBL" id="JAHBFV010000003">
    <property type="protein sequence ID" value="MBZ6015206.1"/>
    <property type="molecule type" value="Genomic_DNA"/>
</dbReference>
<evidence type="ECO:0000313" key="1">
    <source>
        <dbReference type="EMBL" id="MBZ6015206.1"/>
    </source>
</evidence>